<proteinExistence type="predicted"/>
<keyword evidence="2" id="KW-0812">Transmembrane</keyword>
<keyword evidence="2" id="KW-0472">Membrane</keyword>
<evidence type="ECO:0000256" key="1">
    <source>
        <dbReference type="SAM" id="MobiDB-lite"/>
    </source>
</evidence>
<evidence type="ECO:0000256" key="2">
    <source>
        <dbReference type="SAM" id="Phobius"/>
    </source>
</evidence>
<evidence type="ECO:0000259" key="3">
    <source>
        <dbReference type="Pfam" id="PF12697"/>
    </source>
</evidence>
<keyword evidence="2" id="KW-1133">Transmembrane helix</keyword>
<dbReference type="EMBL" id="AZIL01001309">
    <property type="protein sequence ID" value="EWM24194.1"/>
    <property type="molecule type" value="Genomic_DNA"/>
</dbReference>
<gene>
    <name evidence="4" type="ORF">Naga_100253g8</name>
</gene>
<dbReference type="Pfam" id="PF12697">
    <property type="entry name" value="Abhydrolase_6"/>
    <property type="match status" value="1"/>
</dbReference>
<comment type="caution">
    <text evidence="4">The sequence shown here is derived from an EMBL/GenBank/DDBJ whole genome shotgun (WGS) entry which is preliminary data.</text>
</comment>
<feature type="region of interest" description="Disordered" evidence="1">
    <location>
        <begin position="306"/>
        <end position="325"/>
    </location>
</feature>
<dbReference type="PANTHER" id="PTHR43689">
    <property type="entry name" value="HYDROLASE"/>
    <property type="match status" value="1"/>
</dbReference>
<evidence type="ECO:0000313" key="5">
    <source>
        <dbReference type="Proteomes" id="UP000019335"/>
    </source>
</evidence>
<dbReference type="AlphaFoldDB" id="W7TV43"/>
<dbReference type="SUPFAM" id="SSF53474">
    <property type="entry name" value="alpha/beta-Hydrolases"/>
    <property type="match status" value="1"/>
</dbReference>
<organism evidence="4 5">
    <name type="scientific">Nannochloropsis gaditana</name>
    <dbReference type="NCBI Taxonomy" id="72520"/>
    <lineage>
        <taxon>Eukaryota</taxon>
        <taxon>Sar</taxon>
        <taxon>Stramenopiles</taxon>
        <taxon>Ochrophyta</taxon>
        <taxon>Eustigmatophyceae</taxon>
        <taxon>Eustigmatales</taxon>
        <taxon>Monodopsidaceae</taxon>
        <taxon>Nannochloropsis</taxon>
    </lineage>
</organism>
<sequence>MSQKAVSSFWALMRRSFLGVALLGLVACSFLSRVQCALAWSRPVSFEVLSDKLRAPILSPSLRLHYIASDQAPFSFSTRLFSSSTNAVPLAVSSSPTLQGSGRGIVFPDGRVLSFGFKPRPRISRVALQSTAVFLAIARRMLVPFKKWRWHITGLPYSHLTSPLISLAFVLLEAYVYLVPLRQLQLQLFYAPSLVPPEMLRFPTSQFRTLSAEDLPSSSPRLPSSPPPSSPILKLHALVHREGPGLGAPSSTSRSRSRGARYLVHCNHGFGANAFSFEPVLAPLARLLGRTHPALAVAHDAPGFGLTEVPKEGGRENGAGGGEGELFTFEHNARLGGRLMEELGREGERDGGKGMAEEADEGGERRVFLGHSMGALTSAYMAVRHVQQEGGGDGGREAESGVTAPVTLVMIAPAIMPMRQSPSRLPPAGRFFLGRLFPERVARYIFRKTGPALRASLLFLTASFLRALCYSDKFWMDGLSLAWGDGGPPPPSTVAHYRLPSLKAGWEGGLSRFVLAPLFAGRRRKEEPAVGEGRNGEKGDVLKALASGVKEGRLRVLLVHGERDRVVPLSNTRRLAAALRGQVGEGGGREGGVEVVELEGVGHVPHEEVPERFVQAVMDYLRKEEEEGQEGGEEEVNGRGKA</sequence>
<dbReference type="Proteomes" id="UP000019335">
    <property type="component" value="Chromosome 14"/>
</dbReference>
<dbReference type="InterPro" id="IPR029058">
    <property type="entry name" value="AB_hydrolase_fold"/>
</dbReference>
<dbReference type="Gene3D" id="3.40.50.1820">
    <property type="entry name" value="alpha/beta hydrolase"/>
    <property type="match status" value="1"/>
</dbReference>
<keyword evidence="5" id="KW-1185">Reference proteome</keyword>
<dbReference type="PROSITE" id="PS51257">
    <property type="entry name" value="PROKAR_LIPOPROTEIN"/>
    <property type="match status" value="1"/>
</dbReference>
<feature type="compositionally biased region" description="Acidic residues" evidence="1">
    <location>
        <begin position="626"/>
        <end position="635"/>
    </location>
</feature>
<protein>
    <recommendedName>
        <fullName evidence="3">AB hydrolase-1 domain-containing protein</fullName>
    </recommendedName>
</protein>
<dbReference type="OrthoDB" id="44747at2759"/>
<evidence type="ECO:0000313" key="4">
    <source>
        <dbReference type="EMBL" id="EWM24194.1"/>
    </source>
</evidence>
<feature type="transmembrane region" description="Helical" evidence="2">
    <location>
        <begin position="154"/>
        <end position="178"/>
    </location>
</feature>
<accession>W7TV43</accession>
<reference evidence="4 5" key="1">
    <citation type="journal article" date="2014" name="Mol. Plant">
        <title>Chromosome Scale Genome Assembly and Transcriptome Profiling of Nannochloropsis gaditana in Nitrogen Depletion.</title>
        <authorList>
            <person name="Corteggiani Carpinelli E."/>
            <person name="Telatin A."/>
            <person name="Vitulo N."/>
            <person name="Forcato C."/>
            <person name="D'Angelo M."/>
            <person name="Schiavon R."/>
            <person name="Vezzi A."/>
            <person name="Giacometti G.M."/>
            <person name="Morosinotto T."/>
            <person name="Valle G."/>
        </authorList>
    </citation>
    <scope>NUCLEOTIDE SEQUENCE [LARGE SCALE GENOMIC DNA]</scope>
    <source>
        <strain evidence="4 5">B-31</strain>
    </source>
</reference>
<name>W7TV43_9STRA</name>
<dbReference type="PANTHER" id="PTHR43689:SF1">
    <property type="entry name" value="ALPHA_BETA-HYDROLASES SUPERFAMILY PROTEIN"/>
    <property type="match status" value="1"/>
</dbReference>
<feature type="domain" description="AB hydrolase-1" evidence="3">
    <location>
        <begin position="268"/>
        <end position="616"/>
    </location>
</feature>
<feature type="region of interest" description="Disordered" evidence="1">
    <location>
        <begin position="623"/>
        <end position="642"/>
    </location>
</feature>
<dbReference type="InterPro" id="IPR000073">
    <property type="entry name" value="AB_hydrolase_1"/>
</dbReference>